<reference evidence="1" key="1">
    <citation type="journal article" date="2022" name="Int. J. Mol. Sci.">
        <title>Draft Genome of Tanacetum Coccineum: Genomic Comparison of Closely Related Tanacetum-Family Plants.</title>
        <authorList>
            <person name="Yamashiro T."/>
            <person name="Shiraishi A."/>
            <person name="Nakayama K."/>
            <person name="Satake H."/>
        </authorList>
    </citation>
    <scope>NUCLEOTIDE SEQUENCE</scope>
</reference>
<dbReference type="PANTHER" id="PTHR15503">
    <property type="entry name" value="LDOC1 RELATED"/>
    <property type="match status" value="1"/>
</dbReference>
<dbReference type="Gene3D" id="3.10.10.10">
    <property type="entry name" value="HIV Type 1 Reverse Transcriptase, subunit A, domain 1"/>
    <property type="match status" value="1"/>
</dbReference>
<dbReference type="GO" id="GO:0003964">
    <property type="term" value="F:RNA-directed DNA polymerase activity"/>
    <property type="evidence" value="ECO:0007669"/>
    <property type="project" value="UniProtKB-KW"/>
</dbReference>
<dbReference type="PANTHER" id="PTHR15503:SF45">
    <property type="entry name" value="RNA-DIRECTED DNA POLYMERASE HOMOLOG"/>
    <property type="match status" value="1"/>
</dbReference>
<gene>
    <name evidence="1" type="ORF">Tco_0704653</name>
</gene>
<organism evidence="1 2">
    <name type="scientific">Tanacetum coccineum</name>
    <dbReference type="NCBI Taxonomy" id="301880"/>
    <lineage>
        <taxon>Eukaryota</taxon>
        <taxon>Viridiplantae</taxon>
        <taxon>Streptophyta</taxon>
        <taxon>Embryophyta</taxon>
        <taxon>Tracheophyta</taxon>
        <taxon>Spermatophyta</taxon>
        <taxon>Magnoliopsida</taxon>
        <taxon>eudicotyledons</taxon>
        <taxon>Gunneridae</taxon>
        <taxon>Pentapetalae</taxon>
        <taxon>asterids</taxon>
        <taxon>campanulids</taxon>
        <taxon>Asterales</taxon>
        <taxon>Asteraceae</taxon>
        <taxon>Asteroideae</taxon>
        <taxon>Anthemideae</taxon>
        <taxon>Anthemidinae</taxon>
        <taxon>Tanacetum</taxon>
    </lineage>
</organism>
<keyword evidence="1" id="KW-0695">RNA-directed DNA polymerase</keyword>
<dbReference type="EMBL" id="BQNB010010033">
    <property type="protein sequence ID" value="GJS71812.1"/>
    <property type="molecule type" value="Genomic_DNA"/>
</dbReference>
<dbReference type="InterPro" id="IPR001969">
    <property type="entry name" value="Aspartic_peptidase_AS"/>
</dbReference>
<dbReference type="Gene3D" id="2.40.70.10">
    <property type="entry name" value="Acid Proteases"/>
    <property type="match status" value="1"/>
</dbReference>
<keyword evidence="1" id="KW-0548">Nucleotidyltransferase</keyword>
<dbReference type="CDD" id="cd00303">
    <property type="entry name" value="retropepsin_like"/>
    <property type="match status" value="1"/>
</dbReference>
<dbReference type="Proteomes" id="UP001151760">
    <property type="component" value="Unassembled WGS sequence"/>
</dbReference>
<evidence type="ECO:0000313" key="2">
    <source>
        <dbReference type="Proteomes" id="UP001151760"/>
    </source>
</evidence>
<dbReference type="Pfam" id="PF08284">
    <property type="entry name" value="RVP_2"/>
    <property type="match status" value="1"/>
</dbReference>
<dbReference type="SUPFAM" id="SSF50630">
    <property type="entry name" value="Acid proteases"/>
    <property type="match status" value="1"/>
</dbReference>
<dbReference type="InterPro" id="IPR043502">
    <property type="entry name" value="DNA/RNA_pol_sf"/>
</dbReference>
<reference evidence="1" key="2">
    <citation type="submission" date="2022-01" db="EMBL/GenBank/DDBJ databases">
        <authorList>
            <person name="Yamashiro T."/>
            <person name="Shiraishi A."/>
            <person name="Satake H."/>
            <person name="Nakayama K."/>
        </authorList>
    </citation>
    <scope>NUCLEOTIDE SEQUENCE</scope>
</reference>
<dbReference type="SUPFAM" id="SSF56672">
    <property type="entry name" value="DNA/RNA polymerases"/>
    <property type="match status" value="1"/>
</dbReference>
<dbReference type="InterPro" id="IPR021109">
    <property type="entry name" value="Peptidase_aspartic_dom_sf"/>
</dbReference>
<sequence length="650" mass="74284">MRFLRVGIIMEEAFKLWNVCLKVIEKRKANDEGAKLGGLWNIKRGEGRGRIPWQQAFLFPRKEYTWTLCQDCREPKRAVPCTYNEDESKSRVSISVRMPDHLKSPCPKVWAEHLSRREIEFAIKGNRVSRNNGKCIQGRLYNVNLLFDSGADFSFISTEFVSMPNVKPRIINPGYVIEIADGKRVEVNRVICDCKLELGNSLFTIDLIPLGHGSFDVIVGMDWLSRNKAVIVCHKKMVEIPLEGGEALRVHEECALGLDKTLMNANVGEPKMDEIPVVREFSNVFPEDLSGLPPQRQVEFCIELVAGAAPVARSPYRLAPSKMQELSGQLQELQDKGFIRPNHSLWGAHFWLQEVHFLGHVVNQNVNLCGSGKIEAVKNWEAPTSPTGVRLSYLGLGRRWIEFIYYYDVKYDITHSVKVNVGADALSRKERVKPKRVRAMAMTIHSGVKGMILAAQSEAFDQENVMNKVFNGWQLDVHLPLAEFSYNNSYHTSIGCSRFESTKGSKAARDRQKSYADNRHKPLEFEVGDRVMLKVSPWKGVVRFRNKGKMLREKFFSNAEPSCAIKGIKVGKTLHFIEEPVEILDREIKSLKRSKISLVKVRWDSKRGPKFIWEREDFMNLIILSCFVDRKLIDRQIKSSGRDFQKEGIL</sequence>
<name>A0ABQ4Y3R8_9ASTR</name>
<keyword evidence="1" id="KW-0808">Transferase</keyword>
<evidence type="ECO:0000313" key="1">
    <source>
        <dbReference type="EMBL" id="GJS71812.1"/>
    </source>
</evidence>
<proteinExistence type="predicted"/>
<dbReference type="PROSITE" id="PS00141">
    <property type="entry name" value="ASP_PROTEASE"/>
    <property type="match status" value="1"/>
</dbReference>
<protein>
    <submittedName>
        <fullName evidence="1">Reverse transcriptase domain-containing protein</fullName>
    </submittedName>
</protein>
<keyword evidence="2" id="KW-1185">Reference proteome</keyword>
<dbReference type="InterPro" id="IPR032567">
    <property type="entry name" value="RTL1-rel"/>
</dbReference>
<comment type="caution">
    <text evidence="1">The sequence shown here is derived from an EMBL/GenBank/DDBJ whole genome shotgun (WGS) entry which is preliminary data.</text>
</comment>
<accession>A0ABQ4Y3R8</accession>